<dbReference type="Gene3D" id="3.30.750.44">
    <property type="match status" value="1"/>
</dbReference>
<dbReference type="Proteomes" id="UP001348492">
    <property type="component" value="Chromosome"/>
</dbReference>
<proteinExistence type="predicted"/>
<dbReference type="InterPro" id="IPR029045">
    <property type="entry name" value="ClpP/crotonase-like_dom_sf"/>
</dbReference>
<evidence type="ECO:0000313" key="4">
    <source>
        <dbReference type="Proteomes" id="UP001348492"/>
    </source>
</evidence>
<evidence type="ECO:0000259" key="2">
    <source>
        <dbReference type="SMART" id="SM00245"/>
    </source>
</evidence>
<feature type="domain" description="Tail specific protease" evidence="2">
    <location>
        <begin position="143"/>
        <end position="370"/>
    </location>
</feature>
<dbReference type="RefSeq" id="WP_018591184.1">
    <property type="nucleotide sequence ID" value="NZ_CP117523.1"/>
</dbReference>
<gene>
    <name evidence="3" type="ORF">TEGL_17970</name>
</gene>
<organism evidence="3 4">
    <name type="scientific">Terrisporobacter glycolicus ATCC 14880 = DSM 1288</name>
    <dbReference type="NCBI Taxonomy" id="1121315"/>
    <lineage>
        <taxon>Bacteria</taxon>
        <taxon>Bacillati</taxon>
        <taxon>Bacillota</taxon>
        <taxon>Clostridia</taxon>
        <taxon>Peptostreptococcales</taxon>
        <taxon>Peptostreptococcaceae</taxon>
        <taxon>Terrisporobacter</taxon>
    </lineage>
</organism>
<name>A0ABZ2EUP7_9FIRM</name>
<evidence type="ECO:0000256" key="1">
    <source>
        <dbReference type="SAM" id="SignalP"/>
    </source>
</evidence>
<dbReference type="EMBL" id="CP117523">
    <property type="protein sequence ID" value="WWD83388.1"/>
    <property type="molecule type" value="Genomic_DNA"/>
</dbReference>
<keyword evidence="1" id="KW-0732">Signal</keyword>
<dbReference type="Pfam" id="PF03572">
    <property type="entry name" value="Peptidase_S41"/>
    <property type="match status" value="1"/>
</dbReference>
<feature type="chain" id="PRO_5046567407" description="Tail specific protease domain-containing protein" evidence="1">
    <location>
        <begin position="23"/>
        <end position="393"/>
    </location>
</feature>
<dbReference type="Gene3D" id="3.90.226.10">
    <property type="entry name" value="2-enoyl-CoA Hydratase, Chain A, domain 1"/>
    <property type="match status" value="1"/>
</dbReference>
<reference evidence="3 4" key="1">
    <citation type="journal article" date="2023" name="PLoS ONE">
        <title>Genome-based metabolic and phylogenomic analysis of three Terrisporobacter species.</title>
        <authorList>
            <person name="Boer T."/>
            <person name="Bengelsdorf F.R."/>
            <person name="Bomeke M."/>
            <person name="Daniel R."/>
            <person name="Poehlein A."/>
        </authorList>
    </citation>
    <scope>NUCLEOTIDE SEQUENCE [LARGE SCALE GENOMIC DNA]</scope>
    <source>
        <strain evidence="3 4">DSM 1288</strain>
    </source>
</reference>
<evidence type="ECO:0000313" key="3">
    <source>
        <dbReference type="EMBL" id="WWD83388.1"/>
    </source>
</evidence>
<dbReference type="SUPFAM" id="SSF52096">
    <property type="entry name" value="ClpP/crotonase"/>
    <property type="match status" value="1"/>
</dbReference>
<keyword evidence="4" id="KW-1185">Reference proteome</keyword>
<protein>
    <recommendedName>
        <fullName evidence="2">Tail specific protease domain-containing protein</fullName>
    </recommendedName>
</protein>
<sequence length="393" mass="45187">MKHRILMIVLLISLFTVGCSNTSTNTLSEEEKLADFEQLYNEVKEGYPFLEVNKRLNNVDWLSKKEAFKKKIINTSSDQEFADELNNVMGELNNNHTSIIDNKDQFNEIKEIYEKFGWYDFFDDLNVNNMYDSLKSEKNSAGDNFQDIQLKDLVKNKIGYISIPQMNSANGSIDDDMKRIESYLNKINDYKSLVIDIRGNYGGTDEYWIELVSLLSDKDYKCGGYKLFRNNSNIINNYTKLRKAKLNDINKLPDDVVNNAPKEIKSMFTNFEYNELVVKGKSKKPFKGNIYLLVDKHVFSGAESFSIFCKEQNFATIIGSKTGGDGYIYDPVLFKLNNSGLIVRMSSTMYLTESGICDEEDKVTPHIEVKDTSKNNVSDQDECIREVLKLENK</sequence>
<dbReference type="PROSITE" id="PS51257">
    <property type="entry name" value="PROKAR_LIPOPROTEIN"/>
    <property type="match status" value="1"/>
</dbReference>
<dbReference type="InterPro" id="IPR005151">
    <property type="entry name" value="Tail-specific_protease"/>
</dbReference>
<dbReference type="PANTHER" id="PTHR32060:SF30">
    <property type="entry name" value="CARBOXY-TERMINAL PROCESSING PROTEASE CTPA"/>
    <property type="match status" value="1"/>
</dbReference>
<dbReference type="PANTHER" id="PTHR32060">
    <property type="entry name" value="TAIL-SPECIFIC PROTEASE"/>
    <property type="match status" value="1"/>
</dbReference>
<dbReference type="SMART" id="SM00245">
    <property type="entry name" value="TSPc"/>
    <property type="match status" value="1"/>
</dbReference>
<feature type="signal peptide" evidence="1">
    <location>
        <begin position="1"/>
        <end position="22"/>
    </location>
</feature>
<accession>A0ABZ2EUP7</accession>